<evidence type="ECO:0000313" key="8">
    <source>
        <dbReference type="Proteomes" id="UP001342314"/>
    </source>
</evidence>
<keyword evidence="8" id="KW-1185">Reference proteome</keyword>
<organism evidence="7 8">
    <name type="scientific">Rhodotorula paludigena</name>
    <dbReference type="NCBI Taxonomy" id="86838"/>
    <lineage>
        <taxon>Eukaryota</taxon>
        <taxon>Fungi</taxon>
        <taxon>Dikarya</taxon>
        <taxon>Basidiomycota</taxon>
        <taxon>Pucciniomycotina</taxon>
        <taxon>Microbotryomycetes</taxon>
        <taxon>Sporidiobolales</taxon>
        <taxon>Sporidiobolaceae</taxon>
        <taxon>Rhodotorula</taxon>
    </lineage>
</organism>
<reference evidence="7 8" key="1">
    <citation type="submission" date="2021-12" db="EMBL/GenBank/DDBJ databases">
        <title>High titer production of polyol ester of fatty acids by Rhodotorula paludigena BS15 towards product separation-free biomass refinery.</title>
        <authorList>
            <person name="Mano J."/>
            <person name="Ono H."/>
            <person name="Tanaka T."/>
            <person name="Naito K."/>
            <person name="Sushida H."/>
            <person name="Ike M."/>
            <person name="Tokuyasu K."/>
            <person name="Kitaoka M."/>
        </authorList>
    </citation>
    <scope>NUCLEOTIDE SEQUENCE [LARGE SCALE GENOMIC DNA]</scope>
    <source>
        <strain evidence="7 8">BS15</strain>
    </source>
</reference>
<dbReference type="Pfam" id="PF00282">
    <property type="entry name" value="Pyridoxal_deC"/>
    <property type="match status" value="1"/>
</dbReference>
<evidence type="ECO:0000256" key="1">
    <source>
        <dbReference type="ARBA" id="ARBA00001933"/>
    </source>
</evidence>
<keyword evidence="4 6" id="KW-0456">Lyase</keyword>
<dbReference type="GO" id="GO:0019752">
    <property type="term" value="P:carboxylic acid metabolic process"/>
    <property type="evidence" value="ECO:0007669"/>
    <property type="project" value="InterPro"/>
</dbReference>
<dbReference type="PANTHER" id="PTHR11999">
    <property type="entry name" value="GROUP II PYRIDOXAL-5-PHOSPHATE DECARBOXYLASE"/>
    <property type="match status" value="1"/>
</dbReference>
<gene>
    <name evidence="7" type="ORF">Rhopal_007653-T1</name>
</gene>
<dbReference type="InterPro" id="IPR010977">
    <property type="entry name" value="Aromatic_deC"/>
</dbReference>
<dbReference type="InterPro" id="IPR015422">
    <property type="entry name" value="PyrdxlP-dep_Trfase_small"/>
</dbReference>
<evidence type="ECO:0000256" key="2">
    <source>
        <dbReference type="ARBA" id="ARBA00009533"/>
    </source>
</evidence>
<comment type="caution">
    <text evidence="7">The sequence shown here is derived from an EMBL/GenBank/DDBJ whole genome shotgun (WGS) entry which is preliminary data.</text>
</comment>
<comment type="cofactor">
    <cofactor evidence="1 5 6">
        <name>pyridoxal 5'-phosphate</name>
        <dbReference type="ChEBI" id="CHEBI:597326"/>
    </cofactor>
</comment>
<dbReference type="SUPFAM" id="SSF53383">
    <property type="entry name" value="PLP-dependent transferases"/>
    <property type="match status" value="1"/>
</dbReference>
<evidence type="ECO:0000256" key="4">
    <source>
        <dbReference type="ARBA" id="ARBA00023239"/>
    </source>
</evidence>
<evidence type="ECO:0000256" key="6">
    <source>
        <dbReference type="RuleBase" id="RU000382"/>
    </source>
</evidence>
<keyword evidence="3 5" id="KW-0663">Pyridoxal phosphate</keyword>
<feature type="modified residue" description="N6-(pyridoxal phosphate)lysine" evidence="5">
    <location>
        <position position="321"/>
    </location>
</feature>
<dbReference type="GO" id="GO:0005737">
    <property type="term" value="C:cytoplasm"/>
    <property type="evidence" value="ECO:0007669"/>
    <property type="project" value="TreeGrafter"/>
</dbReference>
<comment type="similarity">
    <text evidence="2 6">Belongs to the group II decarboxylase family.</text>
</comment>
<dbReference type="Gene3D" id="3.40.640.10">
    <property type="entry name" value="Type I PLP-dependent aspartate aminotransferase-like (Major domain)"/>
    <property type="match status" value="1"/>
</dbReference>
<name>A0AAV5GX73_9BASI</name>
<dbReference type="GO" id="GO:0016831">
    <property type="term" value="F:carboxy-lyase activity"/>
    <property type="evidence" value="ECO:0007669"/>
    <property type="project" value="InterPro"/>
</dbReference>
<dbReference type="Gene3D" id="3.90.1150.10">
    <property type="entry name" value="Aspartate Aminotransferase, domain 1"/>
    <property type="match status" value="1"/>
</dbReference>
<evidence type="ECO:0000313" key="7">
    <source>
        <dbReference type="EMBL" id="GJN94570.1"/>
    </source>
</evidence>
<protein>
    <submittedName>
        <fullName evidence="7">Uncharacterized protein</fullName>
    </submittedName>
</protein>
<dbReference type="InterPro" id="IPR002129">
    <property type="entry name" value="PyrdxlP-dep_de-COase"/>
</dbReference>
<evidence type="ECO:0000256" key="5">
    <source>
        <dbReference type="PIRSR" id="PIRSR602129-50"/>
    </source>
</evidence>
<dbReference type="InterPro" id="IPR015424">
    <property type="entry name" value="PyrdxlP-dep_Trfase"/>
</dbReference>
<evidence type="ECO:0000256" key="3">
    <source>
        <dbReference type="ARBA" id="ARBA00022898"/>
    </source>
</evidence>
<dbReference type="InterPro" id="IPR015421">
    <property type="entry name" value="PyrdxlP-dep_Trfase_major"/>
</dbReference>
<proteinExistence type="inferred from homology"/>
<dbReference type="InterPro" id="IPR021115">
    <property type="entry name" value="Pyridoxal-P_BS"/>
</dbReference>
<dbReference type="PANTHER" id="PTHR11999:SF165">
    <property type="entry name" value="DECARBOXYLASE, PUTATIVE (AFU_ORTHOLOGUE AFUA_2G04980)-RELATED"/>
    <property type="match status" value="1"/>
</dbReference>
<sequence>MLDVERASYDRATFLQQLERVNELIAARARGLGDLPVTATKEAIEHALEVLPDELPAHGLGLEETTTHLLSTIAPALMPGQAGPRCYGLVLGGVTPAAQLADMLVTSFDPCVQVHWPEQTISVALEALTLSYLLSLLSLPSALFTGNALTTGATASNLLGLCLGRDWTVARIQRARGHAGWTVPEDGTGGVAVDVFVVDAHASIKKAAAMAGLGRRAVVDLRDAEREARGEMDCFDLGRLEERLRENEEKGRGSVVATSFGEVNTGAVNPDTPALRDLCDRYHAWLHIDAAFGAFAILHPDYKAYVPHLTLGDSITSDAHKWLNVPYDCGLFFSRAKPIPGPAPAPRSGASDEASLIALTGPGANAPAYLTAPAVVDDPGSPFPRLDKTRTIPSPLFTNVENSRRFRALPVYASLLSLGRDGYTALIERNIAFARRIDTFLRSHPSYNVLTPTPPSTAASDSEPFVYRVLNVVLFAPSSSAPARFRTASASNPDPGTTFLRALNGSNEIFVTGTNWRGRAAVRLAVSNWATEIEQEREWEVVKRVLEGVMRE</sequence>
<dbReference type="PROSITE" id="PS00392">
    <property type="entry name" value="DDC_GAD_HDC_YDC"/>
    <property type="match status" value="1"/>
</dbReference>
<dbReference type="Proteomes" id="UP001342314">
    <property type="component" value="Unassembled WGS sequence"/>
</dbReference>
<dbReference type="AlphaFoldDB" id="A0AAV5GX73"/>
<accession>A0AAV5GX73</accession>
<dbReference type="EMBL" id="BQKY01000018">
    <property type="protein sequence ID" value="GJN94570.1"/>
    <property type="molecule type" value="Genomic_DNA"/>
</dbReference>
<dbReference type="GO" id="GO:0030170">
    <property type="term" value="F:pyridoxal phosphate binding"/>
    <property type="evidence" value="ECO:0007669"/>
    <property type="project" value="InterPro"/>
</dbReference>